<sequence length="554" mass="64239">MMRGRLRGQKLEDEDKLNGRKRHEQENQLYFTNEITLNRIVDDEKYFQKGERCHNIIQDQECGASAGDGNTTPRREASSSSDYEPSPEMKTNVNSIIKNIRKKLFNEFMMITKGDILCCLVEKTSIYKNKEADLGKPSPKYIIVEVNANGKMSKAHLRTFFSNVLSENISANQKCTLLCDSLTAHKDTTLINESFQGKDIECMIIPPQKETKYIQPLDIYFLRQHKIYARRITDYTRTLAENPELKSGNRVFIMKMRSVIHNQLSAPVYRSMLQYSWQSAGYVNPEQVSDFKNIIQVAFQQWSVVQRNNRKSKNGGSTATRANGGVVCGDDIRDFNATKSQTIIDAERIHPTSSKCLWRRTTISSRMGFAELKRGRTYISDDFRNSRPAVGTSNRNIDAVRQVIKEDNPITYAEIRATLGIVLTAEQKILYNILLLENVGEDGEKRKWKNINTEEGRRNYRKLNNEVRRETNKAKEDWMKVRCKEIEDLGRKGGYDLMYRQVKYLDFTNKKSNSMWLIEDEIGNEITDRPGILTRWTKYVEELYETGIVHMNWL</sequence>
<evidence type="ECO:0000313" key="2">
    <source>
        <dbReference type="EMBL" id="KAJ4436178.1"/>
    </source>
</evidence>
<evidence type="ECO:0000256" key="1">
    <source>
        <dbReference type="SAM" id="MobiDB-lite"/>
    </source>
</evidence>
<protein>
    <recommendedName>
        <fullName evidence="4">DDE-1 domain-containing protein</fullName>
    </recommendedName>
</protein>
<feature type="compositionally biased region" description="Polar residues" evidence="1">
    <location>
        <begin position="68"/>
        <end position="89"/>
    </location>
</feature>
<accession>A0ABQ8SQA3</accession>
<evidence type="ECO:0000313" key="3">
    <source>
        <dbReference type="Proteomes" id="UP001148838"/>
    </source>
</evidence>
<comment type="caution">
    <text evidence="2">The sequence shown here is derived from an EMBL/GenBank/DDBJ whole genome shotgun (WGS) entry which is preliminary data.</text>
</comment>
<feature type="compositionally biased region" description="Basic and acidic residues" evidence="1">
    <location>
        <begin position="9"/>
        <end position="20"/>
    </location>
</feature>
<proteinExistence type="predicted"/>
<feature type="region of interest" description="Disordered" evidence="1">
    <location>
        <begin position="62"/>
        <end position="89"/>
    </location>
</feature>
<keyword evidence="3" id="KW-1185">Reference proteome</keyword>
<reference evidence="2 3" key="1">
    <citation type="journal article" date="2022" name="Allergy">
        <title>Genome assembly and annotation of Periplaneta americana reveal a comprehensive cockroach allergen profile.</title>
        <authorList>
            <person name="Wang L."/>
            <person name="Xiong Q."/>
            <person name="Saelim N."/>
            <person name="Wang L."/>
            <person name="Nong W."/>
            <person name="Wan A.T."/>
            <person name="Shi M."/>
            <person name="Liu X."/>
            <person name="Cao Q."/>
            <person name="Hui J.H.L."/>
            <person name="Sookrung N."/>
            <person name="Leung T.F."/>
            <person name="Tungtrongchitr A."/>
            <person name="Tsui S.K.W."/>
        </authorList>
    </citation>
    <scope>NUCLEOTIDE SEQUENCE [LARGE SCALE GENOMIC DNA]</scope>
    <source>
        <strain evidence="2">PWHHKU_190912</strain>
    </source>
</reference>
<organism evidence="2 3">
    <name type="scientific">Periplaneta americana</name>
    <name type="common">American cockroach</name>
    <name type="synonym">Blatta americana</name>
    <dbReference type="NCBI Taxonomy" id="6978"/>
    <lineage>
        <taxon>Eukaryota</taxon>
        <taxon>Metazoa</taxon>
        <taxon>Ecdysozoa</taxon>
        <taxon>Arthropoda</taxon>
        <taxon>Hexapoda</taxon>
        <taxon>Insecta</taxon>
        <taxon>Pterygota</taxon>
        <taxon>Neoptera</taxon>
        <taxon>Polyneoptera</taxon>
        <taxon>Dictyoptera</taxon>
        <taxon>Blattodea</taxon>
        <taxon>Blattoidea</taxon>
        <taxon>Blattidae</taxon>
        <taxon>Blattinae</taxon>
        <taxon>Periplaneta</taxon>
    </lineage>
</organism>
<feature type="region of interest" description="Disordered" evidence="1">
    <location>
        <begin position="1"/>
        <end position="20"/>
    </location>
</feature>
<evidence type="ECO:0008006" key="4">
    <source>
        <dbReference type="Google" id="ProtNLM"/>
    </source>
</evidence>
<gene>
    <name evidence="2" type="ORF">ANN_18808</name>
</gene>
<name>A0ABQ8SQA3_PERAM</name>
<dbReference type="Proteomes" id="UP001148838">
    <property type="component" value="Unassembled WGS sequence"/>
</dbReference>
<dbReference type="EMBL" id="JAJSOF020000023">
    <property type="protein sequence ID" value="KAJ4436178.1"/>
    <property type="molecule type" value="Genomic_DNA"/>
</dbReference>